<dbReference type="Proteomes" id="UP001623290">
    <property type="component" value="Plasmid unnamed2"/>
</dbReference>
<organism evidence="2 3">
    <name type="scientific">Thioclava litoralis</name>
    <dbReference type="NCBI Taxonomy" id="3076557"/>
    <lineage>
        <taxon>Bacteria</taxon>
        <taxon>Pseudomonadati</taxon>
        <taxon>Pseudomonadota</taxon>
        <taxon>Alphaproteobacteria</taxon>
        <taxon>Rhodobacterales</taxon>
        <taxon>Paracoccaceae</taxon>
        <taxon>Thioclava</taxon>
    </lineage>
</organism>
<keyword evidence="3" id="KW-1185">Reference proteome</keyword>
<geneLocation type="plasmid" evidence="2 3">
    <name>unnamed2</name>
</geneLocation>
<reference evidence="2 3" key="1">
    <citation type="submission" date="2023-09" db="EMBL/GenBank/DDBJ databases">
        <title>Thioclava shenzhenensis sp. nov., a multidrug resistant bacteria-antagonizing species isolated from coastal seawater.</title>
        <authorList>
            <person name="Long M."/>
        </authorList>
    </citation>
    <scope>NUCLEOTIDE SEQUENCE [LARGE SCALE GENOMIC DNA]</scope>
    <source>
        <strain evidence="2 3">FTW29</strain>
        <plasmid evidence="2 3">unnamed2</plasmid>
    </source>
</reference>
<accession>A0ABZ1E5M4</accession>
<sequence>MAARTVGCHWPEAPQESVEGAYFRQWAAALEELLGAHGVSHGVISKASEHWRRSYLATRHGEPVVFARHHAAPFDGAGHDHHHRHPLRDPQPVAEAVV</sequence>
<dbReference type="SUPFAM" id="SSF50090">
    <property type="entry name" value="Electron transport accessory proteins"/>
    <property type="match status" value="1"/>
</dbReference>
<evidence type="ECO:0008006" key="4">
    <source>
        <dbReference type="Google" id="ProtNLM"/>
    </source>
</evidence>
<proteinExistence type="predicted"/>
<dbReference type="EMBL" id="CP135445">
    <property type="protein sequence ID" value="WRY35756.1"/>
    <property type="molecule type" value="Genomic_DNA"/>
</dbReference>
<gene>
    <name evidence="2" type="ORF">RPE78_16125</name>
</gene>
<dbReference type="InterPro" id="IPR008990">
    <property type="entry name" value="Elect_transpt_acc-like_dom_sf"/>
</dbReference>
<feature type="region of interest" description="Disordered" evidence="1">
    <location>
        <begin position="73"/>
        <end position="98"/>
    </location>
</feature>
<evidence type="ECO:0000256" key="1">
    <source>
        <dbReference type="SAM" id="MobiDB-lite"/>
    </source>
</evidence>
<evidence type="ECO:0000313" key="3">
    <source>
        <dbReference type="Proteomes" id="UP001623290"/>
    </source>
</evidence>
<keyword evidence="2" id="KW-0614">Plasmid</keyword>
<evidence type="ECO:0000313" key="2">
    <source>
        <dbReference type="EMBL" id="WRY35756.1"/>
    </source>
</evidence>
<dbReference type="RefSeq" id="WP_330629499.1">
    <property type="nucleotide sequence ID" value="NZ_CP135445.1"/>
</dbReference>
<protein>
    <recommendedName>
        <fullName evidence="4">Nitrile hydratase accessory protein</fullName>
    </recommendedName>
</protein>
<name>A0ABZ1E5M4_9RHOB</name>